<feature type="domain" description="MORF/ORRM1/DAG-like MORF" evidence="2">
    <location>
        <begin position="42"/>
        <end position="109"/>
    </location>
</feature>
<gene>
    <name evidence="3" type="ORF">IFM89_037811</name>
</gene>
<name>A0A835HE52_9MAGN</name>
<evidence type="ECO:0000313" key="3">
    <source>
        <dbReference type="EMBL" id="KAF9595213.1"/>
    </source>
</evidence>
<dbReference type="GO" id="GO:0016554">
    <property type="term" value="P:cytidine to uridine editing"/>
    <property type="evidence" value="ECO:0007669"/>
    <property type="project" value="InterPro"/>
</dbReference>
<evidence type="ECO:0000256" key="1">
    <source>
        <dbReference type="ARBA" id="ARBA00022946"/>
    </source>
</evidence>
<protein>
    <recommendedName>
        <fullName evidence="2">MORF/ORRM1/DAG-like MORF domain-containing protein</fullName>
    </recommendedName>
</protein>
<sequence length="124" mass="14168">MKTMIMTEHVGEFGNSTDSVRKFALYVNDPCLVDCAQTVDCKHWYIAMEKRGGIFASIRGKMYYYMWALGEVIGSREEAKKKIYRIVCENHFVGFGAEIEVEISNKLKGWIARGSSRSSKLLNK</sequence>
<evidence type="ECO:0000313" key="4">
    <source>
        <dbReference type="Proteomes" id="UP000631114"/>
    </source>
</evidence>
<dbReference type="Proteomes" id="UP000631114">
    <property type="component" value="Unassembled WGS sequence"/>
</dbReference>
<dbReference type="GO" id="GO:0005739">
    <property type="term" value="C:mitochondrion"/>
    <property type="evidence" value="ECO:0007669"/>
    <property type="project" value="TreeGrafter"/>
</dbReference>
<evidence type="ECO:0000259" key="2">
    <source>
        <dbReference type="Pfam" id="PF21864"/>
    </source>
</evidence>
<dbReference type="AlphaFoldDB" id="A0A835HE52"/>
<accession>A0A835HE52</accession>
<keyword evidence="1" id="KW-0809">Transit peptide</keyword>
<dbReference type="GO" id="GO:0080156">
    <property type="term" value="P:mitochondrial mRNA modification"/>
    <property type="evidence" value="ECO:0007669"/>
    <property type="project" value="TreeGrafter"/>
</dbReference>
<dbReference type="InterPro" id="IPR039206">
    <property type="entry name" value="MORF/ORRM1/DAG-like"/>
</dbReference>
<dbReference type="InterPro" id="IPR054059">
    <property type="entry name" value="MORF/ORRM1/DAG-like_MORF"/>
</dbReference>
<comment type="caution">
    <text evidence="3">The sequence shown here is derived from an EMBL/GenBank/DDBJ whole genome shotgun (WGS) entry which is preliminary data.</text>
</comment>
<reference evidence="3 4" key="1">
    <citation type="submission" date="2020-10" db="EMBL/GenBank/DDBJ databases">
        <title>The Coptis chinensis genome and diversification of protoberbering-type alkaloids.</title>
        <authorList>
            <person name="Wang B."/>
            <person name="Shu S."/>
            <person name="Song C."/>
            <person name="Liu Y."/>
        </authorList>
    </citation>
    <scope>NUCLEOTIDE SEQUENCE [LARGE SCALE GENOMIC DNA]</scope>
    <source>
        <strain evidence="3">HL-2020</strain>
        <tissue evidence="3">Leaf</tissue>
    </source>
</reference>
<dbReference type="EMBL" id="JADFTS010000008">
    <property type="protein sequence ID" value="KAF9595213.1"/>
    <property type="molecule type" value="Genomic_DNA"/>
</dbReference>
<dbReference type="PANTHER" id="PTHR31346">
    <property type="entry name" value="MULTIPLE ORGANELLAR RNA EDITING FACTOR 2, CHLOROPLASTIC-RELATED-RELATED"/>
    <property type="match status" value="1"/>
</dbReference>
<organism evidence="3 4">
    <name type="scientific">Coptis chinensis</name>
    <dbReference type="NCBI Taxonomy" id="261450"/>
    <lineage>
        <taxon>Eukaryota</taxon>
        <taxon>Viridiplantae</taxon>
        <taxon>Streptophyta</taxon>
        <taxon>Embryophyta</taxon>
        <taxon>Tracheophyta</taxon>
        <taxon>Spermatophyta</taxon>
        <taxon>Magnoliopsida</taxon>
        <taxon>Ranunculales</taxon>
        <taxon>Ranunculaceae</taxon>
        <taxon>Coptidoideae</taxon>
        <taxon>Coptis</taxon>
    </lineage>
</organism>
<keyword evidence="4" id="KW-1185">Reference proteome</keyword>
<dbReference type="Pfam" id="PF21864">
    <property type="entry name" value="MORF_dom"/>
    <property type="match status" value="1"/>
</dbReference>
<dbReference type="PANTHER" id="PTHR31346:SF7">
    <property type="entry name" value="MULTIPLE ORGANELLAR RNA EDITING FACTOR 2, CHLOROPLASTIC-RELATED"/>
    <property type="match status" value="1"/>
</dbReference>
<proteinExistence type="predicted"/>